<feature type="compositionally biased region" description="Basic and acidic residues" evidence="1">
    <location>
        <begin position="424"/>
        <end position="442"/>
    </location>
</feature>
<dbReference type="Proteomes" id="UP001281761">
    <property type="component" value="Unassembled WGS sequence"/>
</dbReference>
<dbReference type="EMBL" id="JARBJD010000293">
    <property type="protein sequence ID" value="KAK2944577.1"/>
    <property type="molecule type" value="Genomic_DNA"/>
</dbReference>
<sequence>MRIGVQKGASRQRHIQPVLPHHSPLSDHSNPNQVHSFVGLVSSNGKKRVCGGVSVPASTVAFRELTRTSPNANCSAKLTSNTDYTKSNQTTCALFKLSSTLVARVSRFANHHSLHLHCKHSIHPHSRHVSQHSIHLSFCQQNCRSSLLNCVELCSSQQAPLPNSPNTRPSFSMHNTERCVDQCYQKSEGCVLDCGKSEMTECERTCKTKLTQCTAGDSGEDNEKNGEKKEEKRGDGMSIMFSQFKIGHEAKATKGCVLAAGVFDVQSTMKGHFSLAASTTARQHAQTVFTILRRLQVDPLGVIVVEAVNDGMQADGRFELKGALCVDILWERRCLNIVSGEMGLPLPSVSVKKDRVEEKMKGFFEIGALSAKISTQRALKKMLRKTNDILFAFALPSPQLKKKSNVSLFGQLKLRVRRKKIDEKKEDGEGVKGGESAERMEGVDGEIDDSDTDSGEQSGRENAFATVELRRGEREEEKEKDEREEKSEIMRIVSQFTPLSFICVCSVSVQYLSTT</sequence>
<reference evidence="2 3" key="1">
    <citation type="journal article" date="2022" name="bioRxiv">
        <title>Genomics of Preaxostyla Flagellates Illuminates Evolutionary Transitions and the Path Towards Mitochondrial Loss.</title>
        <authorList>
            <person name="Novak L.V.F."/>
            <person name="Treitli S.C."/>
            <person name="Pyrih J."/>
            <person name="Halakuc P."/>
            <person name="Pipaliya S.V."/>
            <person name="Vacek V."/>
            <person name="Brzon O."/>
            <person name="Soukal P."/>
            <person name="Eme L."/>
            <person name="Dacks J.B."/>
            <person name="Karnkowska A."/>
            <person name="Elias M."/>
            <person name="Hampl V."/>
        </authorList>
    </citation>
    <scope>NUCLEOTIDE SEQUENCE [LARGE SCALE GENOMIC DNA]</scope>
    <source>
        <strain evidence="2">NAU3</strain>
        <tissue evidence="2">Gut</tissue>
    </source>
</reference>
<name>A0ABQ9X0W2_9EUKA</name>
<feature type="compositionally biased region" description="Basic and acidic residues" evidence="1">
    <location>
        <begin position="468"/>
        <end position="487"/>
    </location>
</feature>
<accession>A0ABQ9X0W2</accession>
<evidence type="ECO:0000256" key="1">
    <source>
        <dbReference type="SAM" id="MobiDB-lite"/>
    </source>
</evidence>
<comment type="caution">
    <text evidence="2">The sequence shown here is derived from an EMBL/GenBank/DDBJ whole genome shotgun (WGS) entry which is preliminary data.</text>
</comment>
<feature type="region of interest" description="Disordered" evidence="1">
    <location>
        <begin position="1"/>
        <end position="33"/>
    </location>
</feature>
<protein>
    <submittedName>
        <fullName evidence="2">Uncharacterized protein</fullName>
    </submittedName>
</protein>
<feature type="region of interest" description="Disordered" evidence="1">
    <location>
        <begin position="424"/>
        <end position="487"/>
    </location>
</feature>
<keyword evidence="3" id="KW-1185">Reference proteome</keyword>
<feature type="compositionally biased region" description="Basic and acidic residues" evidence="1">
    <location>
        <begin position="221"/>
        <end position="234"/>
    </location>
</feature>
<organism evidence="2 3">
    <name type="scientific">Blattamonas nauphoetae</name>
    <dbReference type="NCBI Taxonomy" id="2049346"/>
    <lineage>
        <taxon>Eukaryota</taxon>
        <taxon>Metamonada</taxon>
        <taxon>Preaxostyla</taxon>
        <taxon>Oxymonadida</taxon>
        <taxon>Blattamonas</taxon>
    </lineage>
</organism>
<evidence type="ECO:0000313" key="3">
    <source>
        <dbReference type="Proteomes" id="UP001281761"/>
    </source>
</evidence>
<feature type="compositionally biased region" description="Acidic residues" evidence="1">
    <location>
        <begin position="443"/>
        <end position="454"/>
    </location>
</feature>
<gene>
    <name evidence="2" type="ORF">BLNAU_20531</name>
</gene>
<proteinExistence type="predicted"/>
<feature type="region of interest" description="Disordered" evidence="1">
    <location>
        <begin position="215"/>
        <end position="234"/>
    </location>
</feature>
<evidence type="ECO:0000313" key="2">
    <source>
        <dbReference type="EMBL" id="KAK2944577.1"/>
    </source>
</evidence>